<evidence type="ECO:0000256" key="1">
    <source>
        <dbReference type="ARBA" id="ARBA00010617"/>
    </source>
</evidence>
<dbReference type="GO" id="GO:0016705">
    <property type="term" value="F:oxidoreductase activity, acting on paired donors, with incorporation or reduction of molecular oxygen"/>
    <property type="evidence" value="ECO:0007669"/>
    <property type="project" value="InterPro"/>
</dbReference>
<dbReference type="InterPro" id="IPR036396">
    <property type="entry name" value="Cyt_P450_sf"/>
</dbReference>
<evidence type="ECO:0000313" key="3">
    <source>
        <dbReference type="EMBL" id="ADP83453.1"/>
    </source>
</evidence>
<dbReference type="InterPro" id="IPR017972">
    <property type="entry name" value="Cyt_P450_CS"/>
</dbReference>
<dbReference type="GO" id="GO:0005506">
    <property type="term" value="F:iron ion binding"/>
    <property type="evidence" value="ECO:0007669"/>
    <property type="project" value="InterPro"/>
</dbReference>
<comment type="similarity">
    <text evidence="1 2">Belongs to the cytochrome P450 family.</text>
</comment>
<dbReference type="PRINTS" id="PR00385">
    <property type="entry name" value="P450"/>
</dbReference>
<dbReference type="eggNOG" id="COG2124">
    <property type="taxonomic scope" value="Bacteria"/>
</dbReference>
<organism evidence="3 4">
    <name type="scientific">Pseudofrankia inefficax (strain DSM 45817 / CECT 9037 / DDB 130130 / EuI1c)</name>
    <name type="common">Frankia inefficax</name>
    <dbReference type="NCBI Taxonomy" id="298654"/>
    <lineage>
        <taxon>Bacteria</taxon>
        <taxon>Bacillati</taxon>
        <taxon>Actinomycetota</taxon>
        <taxon>Actinomycetes</taxon>
        <taxon>Frankiales</taxon>
        <taxon>Frankiaceae</taxon>
        <taxon>Pseudofrankia</taxon>
    </lineage>
</organism>
<keyword evidence="2" id="KW-0479">Metal-binding</keyword>
<dbReference type="GO" id="GO:0004497">
    <property type="term" value="F:monooxygenase activity"/>
    <property type="evidence" value="ECO:0007669"/>
    <property type="project" value="UniProtKB-KW"/>
</dbReference>
<name>E3JAW5_PSEI1</name>
<dbReference type="Gene3D" id="1.10.630.10">
    <property type="entry name" value="Cytochrome P450"/>
    <property type="match status" value="1"/>
</dbReference>
<dbReference type="EMBL" id="CP002299">
    <property type="protein sequence ID" value="ADP83453.1"/>
    <property type="molecule type" value="Genomic_DNA"/>
</dbReference>
<keyword evidence="4" id="KW-1185">Reference proteome</keyword>
<reference evidence="3 4" key="1">
    <citation type="submission" date="2010-10" db="EMBL/GenBank/DDBJ databases">
        <title>Complete sequence of Frankia sp. EuI1c.</title>
        <authorList>
            <consortium name="US DOE Joint Genome Institute"/>
            <person name="Lucas S."/>
            <person name="Copeland A."/>
            <person name="Lapidus A."/>
            <person name="Cheng J.-F."/>
            <person name="Bruce D."/>
            <person name="Goodwin L."/>
            <person name="Pitluck S."/>
            <person name="Chertkov O."/>
            <person name="Detter J.C."/>
            <person name="Han C."/>
            <person name="Tapia R."/>
            <person name="Land M."/>
            <person name="Hauser L."/>
            <person name="Jeffries C."/>
            <person name="Kyrpides N."/>
            <person name="Ivanova N."/>
            <person name="Mikhailova N."/>
            <person name="Beauchemin N."/>
            <person name="Sen A."/>
            <person name="Sur S.A."/>
            <person name="Gtari M."/>
            <person name="Wall L."/>
            <person name="Tisa L."/>
            <person name="Woyke T."/>
        </authorList>
    </citation>
    <scope>NUCLEOTIDE SEQUENCE [LARGE SCALE GENOMIC DNA]</scope>
    <source>
        <strain evidence="4">DSM 45817 / CECT 9037 / EuI1c</strain>
    </source>
</reference>
<dbReference type="GO" id="GO:0020037">
    <property type="term" value="F:heme binding"/>
    <property type="evidence" value="ECO:0007669"/>
    <property type="project" value="InterPro"/>
</dbReference>
<keyword evidence="2" id="KW-0560">Oxidoreductase</keyword>
<dbReference type="KEGG" id="fri:FraEuI1c_5466"/>
<evidence type="ECO:0000313" key="4">
    <source>
        <dbReference type="Proteomes" id="UP000002484"/>
    </source>
</evidence>
<keyword evidence="2" id="KW-0349">Heme</keyword>
<sequence>MATVQTSTFDHLAPEVAGPRYWDAVRELASLGPLTWVSSSGGYWAATSLDLVLRLAQDWESFTSTQGVSITRPGFDLMPQLVPIELDPPRQRAYRRQVNPHLTVKALADLEDRIRGVADELIDGFADAGACDLAVDFARPFPGTVMFRLLFQTTDEDFRIAEPAARAISFESDPYRTAAGAGVLRQWVAGLFASRGTEPTRDDVVTAVQRLNDGFRGGQDEGSDEPFVDHEFLSGLQLLIQGGIGTSASAIGATMRILAERPDLQAAVRADLSLVPALVEECIRLETPLPLMFRTATSDVEIAGRLIRKGEKVGLFFGAANRDPNVFERPDEVVLNRPRNRHLTFGAGPHRCVGSNLARLQIRVAVRRLLERLGPFHIPAGAEVTYFSLQARGPASVPLVFEPV</sequence>
<dbReference type="Proteomes" id="UP000002484">
    <property type="component" value="Chromosome"/>
</dbReference>
<keyword evidence="2" id="KW-0408">Iron</keyword>
<dbReference type="AlphaFoldDB" id="E3JAW5"/>
<dbReference type="SUPFAM" id="SSF48264">
    <property type="entry name" value="Cytochrome P450"/>
    <property type="match status" value="1"/>
</dbReference>
<dbReference type="PANTHER" id="PTHR46696:SF6">
    <property type="entry name" value="P450, PUTATIVE (EUROFUNG)-RELATED"/>
    <property type="match status" value="1"/>
</dbReference>
<dbReference type="OrthoDB" id="502624at2"/>
<protein>
    <submittedName>
        <fullName evidence="3">Cytochrome P450</fullName>
    </submittedName>
</protein>
<gene>
    <name evidence="3" type="ordered locus">FraEuI1c_5466</name>
</gene>
<dbReference type="PANTHER" id="PTHR46696">
    <property type="entry name" value="P450, PUTATIVE (EUROFUNG)-RELATED"/>
    <property type="match status" value="1"/>
</dbReference>
<proteinExistence type="inferred from homology"/>
<dbReference type="InParanoid" id="E3JAW5"/>
<dbReference type="PRINTS" id="PR00359">
    <property type="entry name" value="BP450"/>
</dbReference>
<dbReference type="RefSeq" id="WP_013426571.1">
    <property type="nucleotide sequence ID" value="NC_014666.1"/>
</dbReference>
<keyword evidence="2" id="KW-0503">Monooxygenase</keyword>
<dbReference type="Pfam" id="PF00067">
    <property type="entry name" value="p450"/>
    <property type="match status" value="1"/>
</dbReference>
<evidence type="ECO:0000256" key="2">
    <source>
        <dbReference type="RuleBase" id="RU000461"/>
    </source>
</evidence>
<dbReference type="InterPro" id="IPR002397">
    <property type="entry name" value="Cyt_P450_B"/>
</dbReference>
<accession>E3JAW5</accession>
<dbReference type="HOGENOM" id="CLU_033716_0_1_11"/>
<dbReference type="PROSITE" id="PS00086">
    <property type="entry name" value="CYTOCHROME_P450"/>
    <property type="match status" value="1"/>
</dbReference>
<dbReference type="InterPro" id="IPR001128">
    <property type="entry name" value="Cyt_P450"/>
</dbReference>
<dbReference type="STRING" id="298654.FraEuI1c_5466"/>